<name>K6W4X5_9MICO</name>
<organism evidence="2 3">
    <name type="scientific">Kineosphaera limosa NBRC 100340</name>
    <dbReference type="NCBI Taxonomy" id="1184609"/>
    <lineage>
        <taxon>Bacteria</taxon>
        <taxon>Bacillati</taxon>
        <taxon>Actinomycetota</taxon>
        <taxon>Actinomycetes</taxon>
        <taxon>Micrococcales</taxon>
        <taxon>Dermatophilaceae</taxon>
        <taxon>Kineosphaera</taxon>
    </lineage>
</organism>
<evidence type="ECO:0000256" key="1">
    <source>
        <dbReference type="SAM" id="Phobius"/>
    </source>
</evidence>
<dbReference type="AlphaFoldDB" id="K6W4X5"/>
<dbReference type="Proteomes" id="UP000008366">
    <property type="component" value="Unassembled WGS sequence"/>
</dbReference>
<accession>K6W4X5</accession>
<proteinExistence type="predicted"/>
<feature type="transmembrane region" description="Helical" evidence="1">
    <location>
        <begin position="194"/>
        <end position="216"/>
    </location>
</feature>
<feature type="transmembrane region" description="Helical" evidence="1">
    <location>
        <begin position="223"/>
        <end position="241"/>
    </location>
</feature>
<gene>
    <name evidence="2" type="ORF">KILIM_004_00040</name>
</gene>
<feature type="transmembrane region" description="Helical" evidence="1">
    <location>
        <begin position="126"/>
        <end position="149"/>
    </location>
</feature>
<evidence type="ECO:0000313" key="2">
    <source>
        <dbReference type="EMBL" id="GAB94215.1"/>
    </source>
</evidence>
<feature type="transmembrane region" description="Helical" evidence="1">
    <location>
        <begin position="41"/>
        <end position="63"/>
    </location>
</feature>
<sequence length="318" mass="33793">MRTFLIAFRRSAGMYAFPGALLVHLLNLGQVGTQVSYEWRIAAASVSTAMVITMPLAAATAAADSLRYRRVGAQDLVLTPGSRLAFHTLRTLAVWAWFVLAHTVALAAHWVLAMRAHGSFGLFDPWIAYSSTLVLLAAAALGTLVGWLVPRFVTPPLLAVVLYVVPAYGGLLTSRHALMYSGAVEFPGEHVNRFLQSGQVVWFLAVTATCLLALSAQAAWGKAATAVCAVALLAGYVWVGIGAQQRYLVADASPPPMVCVGTAPTVCTFAESPRAAYDVAPMIVAVNAAVVSTVPDARPAARIVPCRRQDRPPTPSWP</sequence>
<keyword evidence="3" id="KW-1185">Reference proteome</keyword>
<feature type="transmembrane region" description="Helical" evidence="1">
    <location>
        <begin position="92"/>
        <end position="114"/>
    </location>
</feature>
<protein>
    <submittedName>
        <fullName evidence="2">Uncharacterized protein</fullName>
    </submittedName>
</protein>
<dbReference type="STRING" id="1184609.KILIM_004_00040"/>
<evidence type="ECO:0000313" key="3">
    <source>
        <dbReference type="Proteomes" id="UP000008366"/>
    </source>
</evidence>
<feature type="transmembrane region" description="Helical" evidence="1">
    <location>
        <begin position="12"/>
        <end position="29"/>
    </location>
</feature>
<dbReference type="EMBL" id="BAHD01000004">
    <property type="protein sequence ID" value="GAB94215.1"/>
    <property type="molecule type" value="Genomic_DNA"/>
</dbReference>
<keyword evidence="1" id="KW-1133">Transmembrane helix</keyword>
<keyword evidence="1" id="KW-0472">Membrane</keyword>
<comment type="caution">
    <text evidence="2">The sequence shown here is derived from an EMBL/GenBank/DDBJ whole genome shotgun (WGS) entry which is preliminary data.</text>
</comment>
<reference evidence="2 3" key="1">
    <citation type="submission" date="2012-08" db="EMBL/GenBank/DDBJ databases">
        <title>Whole genome shotgun sequence of Kineosphaera limosa NBRC 100340.</title>
        <authorList>
            <person name="Yoshida I."/>
            <person name="Isaki S."/>
            <person name="Hosoyama A."/>
            <person name="Tsuchikane K."/>
            <person name="Katsumata H."/>
            <person name="Ando Y."/>
            <person name="Ohji S."/>
            <person name="Hamada M."/>
            <person name="Tamura T."/>
            <person name="Yamazoe A."/>
            <person name="Yamazaki S."/>
            <person name="Fujita N."/>
        </authorList>
    </citation>
    <scope>NUCLEOTIDE SEQUENCE [LARGE SCALE GENOMIC DNA]</scope>
    <source>
        <strain evidence="2 3">NBRC 100340</strain>
    </source>
</reference>
<dbReference type="RefSeq" id="WP_006590748.1">
    <property type="nucleotide sequence ID" value="NZ_BAHD01000004.1"/>
</dbReference>
<keyword evidence="1" id="KW-0812">Transmembrane</keyword>
<feature type="transmembrane region" description="Helical" evidence="1">
    <location>
        <begin position="156"/>
        <end position="174"/>
    </location>
</feature>